<protein>
    <submittedName>
        <fullName evidence="1">Uncharacterized protein</fullName>
    </submittedName>
</protein>
<proteinExistence type="predicted"/>
<dbReference type="Proteomes" id="UP000033111">
    <property type="component" value="Chromosome"/>
</dbReference>
<dbReference type="GeneID" id="24860470"/>
<sequence length="199" mass="21708">MLLTGEILLLEPGLEAVRVREEARLLRIIDELGELGIRFFSGRIPQEVAGGTIECIKSLGLAAAEENMTACVLNSTASLGLIGLEAARNGVRRAVLEVVLALKALGEKTADMETLFSLRLIAISLKEVGKEAIRQGMEKEAITSQFCLKELHNFCMDSENEFKTFNEDFFSLIRDIGRCAADAGLEKAAINAATLMEDF</sequence>
<gene>
    <name evidence="1" type="ORF">MSSIT_1632</name>
</gene>
<dbReference type="EMBL" id="CP009506">
    <property type="protein sequence ID" value="AKB28351.1"/>
    <property type="molecule type" value="Genomic_DNA"/>
</dbReference>
<dbReference type="PATRIC" id="fig|1434120.4.peg.2090"/>
<dbReference type="HOGENOM" id="CLU_1623473_0_0_2"/>
<dbReference type="AlphaFoldDB" id="A0A0E3L8D9"/>
<accession>A0A0E3L8D9</accession>
<dbReference type="KEGG" id="msw:MSSIT_1632"/>
<organism evidence="1 2">
    <name type="scientific">Methanosarcina siciliae T4/M</name>
    <dbReference type="NCBI Taxonomy" id="1434120"/>
    <lineage>
        <taxon>Archaea</taxon>
        <taxon>Methanobacteriati</taxon>
        <taxon>Methanobacteriota</taxon>
        <taxon>Stenosarchaea group</taxon>
        <taxon>Methanomicrobia</taxon>
        <taxon>Methanosarcinales</taxon>
        <taxon>Methanosarcinaceae</taxon>
        <taxon>Methanosarcina</taxon>
    </lineage>
</organism>
<dbReference type="RefSeq" id="WP_048171686.1">
    <property type="nucleotide sequence ID" value="NZ_CP009506.1"/>
</dbReference>
<name>A0A0E3L8D9_9EURY</name>
<reference evidence="1 2" key="1">
    <citation type="submission" date="2014-07" db="EMBL/GenBank/DDBJ databases">
        <title>Methanogenic archaea and the global carbon cycle.</title>
        <authorList>
            <person name="Henriksen J.R."/>
            <person name="Luke J."/>
            <person name="Reinhart S."/>
            <person name="Benedict M.N."/>
            <person name="Youngblut N.D."/>
            <person name="Metcalf M.E."/>
            <person name="Whitaker R.J."/>
            <person name="Metcalf W.W."/>
        </authorList>
    </citation>
    <scope>NUCLEOTIDE SEQUENCE [LARGE SCALE GENOMIC DNA]</scope>
    <source>
        <strain evidence="1 2">T4/M</strain>
    </source>
</reference>
<evidence type="ECO:0000313" key="2">
    <source>
        <dbReference type="Proteomes" id="UP000033111"/>
    </source>
</evidence>
<evidence type="ECO:0000313" key="1">
    <source>
        <dbReference type="EMBL" id="AKB28351.1"/>
    </source>
</evidence>
<keyword evidence="2" id="KW-1185">Reference proteome</keyword>
<dbReference type="OrthoDB" id="136970at2157"/>